<evidence type="ECO:0000313" key="2">
    <source>
        <dbReference type="Proteomes" id="UP001202328"/>
    </source>
</evidence>
<accession>A0AAD4TM00</accession>
<protein>
    <submittedName>
        <fullName evidence="1">Uncharacterized protein</fullName>
    </submittedName>
</protein>
<evidence type="ECO:0000313" key="1">
    <source>
        <dbReference type="EMBL" id="KAI3963644.1"/>
    </source>
</evidence>
<reference evidence="1" key="1">
    <citation type="submission" date="2022-04" db="EMBL/GenBank/DDBJ databases">
        <title>A functionally conserved STORR gene fusion in Papaver species that diverged 16.8 million years ago.</title>
        <authorList>
            <person name="Catania T."/>
        </authorList>
    </citation>
    <scope>NUCLEOTIDE SEQUENCE</scope>
    <source>
        <strain evidence="1">S-188037</strain>
    </source>
</reference>
<dbReference type="Proteomes" id="UP001202328">
    <property type="component" value="Unassembled WGS sequence"/>
</dbReference>
<proteinExistence type="predicted"/>
<dbReference type="AlphaFoldDB" id="A0AAD4TM00"/>
<sequence length="55" mass="6068">MRSDSGQLRDGGEYAVLDGIQVKMHMQFLKVAMKERANVDHGIAAAIRKGFCSDD</sequence>
<gene>
    <name evidence="1" type="ORF">MKW98_021884</name>
</gene>
<comment type="caution">
    <text evidence="1">The sequence shown here is derived from an EMBL/GenBank/DDBJ whole genome shotgun (WGS) entry which is preliminary data.</text>
</comment>
<name>A0AAD4TM00_9MAGN</name>
<organism evidence="1 2">
    <name type="scientific">Papaver atlanticum</name>
    <dbReference type="NCBI Taxonomy" id="357466"/>
    <lineage>
        <taxon>Eukaryota</taxon>
        <taxon>Viridiplantae</taxon>
        <taxon>Streptophyta</taxon>
        <taxon>Embryophyta</taxon>
        <taxon>Tracheophyta</taxon>
        <taxon>Spermatophyta</taxon>
        <taxon>Magnoliopsida</taxon>
        <taxon>Ranunculales</taxon>
        <taxon>Papaveraceae</taxon>
        <taxon>Papaveroideae</taxon>
        <taxon>Papaver</taxon>
    </lineage>
</organism>
<dbReference type="EMBL" id="JAJJMB010000025">
    <property type="protein sequence ID" value="KAI3963644.1"/>
    <property type="molecule type" value="Genomic_DNA"/>
</dbReference>
<keyword evidence="2" id="KW-1185">Reference proteome</keyword>